<dbReference type="Proteomes" id="UP000005239">
    <property type="component" value="Unassembled WGS sequence"/>
</dbReference>
<keyword evidence="4" id="KW-1185">Reference proteome</keyword>
<name>A0A2A6BZG7_PRIPA</name>
<sequence>MSFGCIDTHNVWAQSIASIHCAIVSDLDTGHINQCFPQAIVQEIVTLSDLWEILRARGKHMVQGLIRGSATSASLVTVRVEAACTIEREQIETASMDETPICESEKFAISNKEIGKEGVAGVVSLCWVDWGERGKPLRDTNNPPRGLLYHPTGTVADRRRVAARADVQIELTSVVGRLFIKEEEPSQEAAEETGNAAEPEPAHAPSQEYDTLLRFLISQPQNGILPEDPGLDDSSTVPDACPCRARFV</sequence>
<accession>A0A4X3PFA3</accession>
<evidence type="ECO:0000256" key="1">
    <source>
        <dbReference type="SAM" id="MobiDB-lite"/>
    </source>
</evidence>
<dbReference type="AlphaFoldDB" id="A0A2A6BZG7"/>
<organism evidence="3 4">
    <name type="scientific">Pristionchus pacificus</name>
    <name type="common">Parasitic nematode worm</name>
    <dbReference type="NCBI Taxonomy" id="54126"/>
    <lineage>
        <taxon>Eukaryota</taxon>
        <taxon>Metazoa</taxon>
        <taxon>Ecdysozoa</taxon>
        <taxon>Nematoda</taxon>
        <taxon>Chromadorea</taxon>
        <taxon>Rhabditida</taxon>
        <taxon>Rhabditina</taxon>
        <taxon>Diplogasteromorpha</taxon>
        <taxon>Diplogasteroidea</taxon>
        <taxon>Neodiplogasteridae</taxon>
        <taxon>Pristionchus</taxon>
    </lineage>
</organism>
<evidence type="ECO:0000313" key="4">
    <source>
        <dbReference type="Proteomes" id="UP000005239"/>
    </source>
</evidence>
<reference evidence="3" key="2">
    <citation type="submission" date="2022-06" db="UniProtKB">
        <authorList>
            <consortium name="EnsemblMetazoa"/>
        </authorList>
    </citation>
    <scope>IDENTIFICATION</scope>
    <source>
        <strain evidence="3">PS312</strain>
    </source>
</reference>
<gene>
    <name evidence="3" type="primary">WBGene00280318</name>
    <name evidence="2" type="synonym">WBGene00280316</name>
</gene>
<dbReference type="EnsemblMetazoa" id="PPA41949.1">
    <property type="protein sequence ID" value="PPA41949.1"/>
    <property type="gene ID" value="WBGene00280318"/>
</dbReference>
<dbReference type="EnsemblMetazoa" id="PPA41947.1">
    <property type="protein sequence ID" value="PPA41947.1"/>
    <property type="gene ID" value="WBGene00280316"/>
</dbReference>
<feature type="region of interest" description="Disordered" evidence="1">
    <location>
        <begin position="182"/>
        <end position="204"/>
    </location>
</feature>
<accession>A0A2A6BZG7</accession>
<protein>
    <submittedName>
        <fullName evidence="3">Uncharacterized protein</fullName>
    </submittedName>
</protein>
<reference evidence="4" key="1">
    <citation type="journal article" date="2008" name="Nat. Genet.">
        <title>The Pristionchus pacificus genome provides a unique perspective on nematode lifestyle and parasitism.</title>
        <authorList>
            <person name="Dieterich C."/>
            <person name="Clifton S.W."/>
            <person name="Schuster L.N."/>
            <person name="Chinwalla A."/>
            <person name="Delehaunty K."/>
            <person name="Dinkelacker I."/>
            <person name="Fulton L."/>
            <person name="Fulton R."/>
            <person name="Godfrey J."/>
            <person name="Minx P."/>
            <person name="Mitreva M."/>
            <person name="Roeseler W."/>
            <person name="Tian H."/>
            <person name="Witte H."/>
            <person name="Yang S.P."/>
            <person name="Wilson R.K."/>
            <person name="Sommer R.J."/>
        </authorList>
    </citation>
    <scope>NUCLEOTIDE SEQUENCE [LARGE SCALE GENOMIC DNA]</scope>
    <source>
        <strain evidence="4">PS312</strain>
    </source>
</reference>
<evidence type="ECO:0000313" key="3">
    <source>
        <dbReference type="EnsemblMetazoa" id="PPA41949.1"/>
    </source>
</evidence>
<evidence type="ECO:0000313" key="2">
    <source>
        <dbReference type="EnsemblMetazoa" id="PPA41947.1"/>
    </source>
</evidence>
<proteinExistence type="predicted"/>